<dbReference type="KEGG" id="psq:PUNSTDRAFT_76833"/>
<keyword evidence="2" id="KW-1133">Transmembrane helix</keyword>
<keyword evidence="2" id="KW-0812">Transmembrane</keyword>
<protein>
    <submittedName>
        <fullName evidence="3">NADH-ubiquinone oxidoreductase 9.5 kDa subunit</fullName>
    </submittedName>
</protein>
<keyword evidence="2" id="KW-0472">Membrane</keyword>
<dbReference type="AlphaFoldDB" id="R7S325"/>
<keyword evidence="4" id="KW-1185">Reference proteome</keyword>
<reference evidence="4" key="1">
    <citation type="journal article" date="2012" name="Science">
        <title>The Paleozoic origin of enzymatic lignin decomposition reconstructed from 31 fungal genomes.</title>
        <authorList>
            <person name="Floudas D."/>
            <person name="Binder M."/>
            <person name="Riley R."/>
            <person name="Barry K."/>
            <person name="Blanchette R.A."/>
            <person name="Henrissat B."/>
            <person name="Martinez A.T."/>
            <person name="Otillar R."/>
            <person name="Spatafora J.W."/>
            <person name="Yadav J.S."/>
            <person name="Aerts A."/>
            <person name="Benoit I."/>
            <person name="Boyd A."/>
            <person name="Carlson A."/>
            <person name="Copeland A."/>
            <person name="Coutinho P.M."/>
            <person name="de Vries R.P."/>
            <person name="Ferreira P."/>
            <person name="Findley K."/>
            <person name="Foster B."/>
            <person name="Gaskell J."/>
            <person name="Glotzer D."/>
            <person name="Gorecki P."/>
            <person name="Heitman J."/>
            <person name="Hesse C."/>
            <person name="Hori C."/>
            <person name="Igarashi K."/>
            <person name="Jurgens J.A."/>
            <person name="Kallen N."/>
            <person name="Kersten P."/>
            <person name="Kohler A."/>
            <person name="Kuees U."/>
            <person name="Kumar T.K.A."/>
            <person name="Kuo A."/>
            <person name="LaButti K."/>
            <person name="Larrondo L.F."/>
            <person name="Lindquist E."/>
            <person name="Ling A."/>
            <person name="Lombard V."/>
            <person name="Lucas S."/>
            <person name="Lundell T."/>
            <person name="Martin R."/>
            <person name="McLaughlin D.J."/>
            <person name="Morgenstern I."/>
            <person name="Morin E."/>
            <person name="Murat C."/>
            <person name="Nagy L.G."/>
            <person name="Nolan M."/>
            <person name="Ohm R.A."/>
            <person name="Patyshakuliyeva A."/>
            <person name="Rokas A."/>
            <person name="Ruiz-Duenas F.J."/>
            <person name="Sabat G."/>
            <person name="Salamov A."/>
            <person name="Samejima M."/>
            <person name="Schmutz J."/>
            <person name="Slot J.C."/>
            <person name="St John F."/>
            <person name="Stenlid J."/>
            <person name="Sun H."/>
            <person name="Sun S."/>
            <person name="Syed K."/>
            <person name="Tsang A."/>
            <person name="Wiebenga A."/>
            <person name="Young D."/>
            <person name="Pisabarro A."/>
            <person name="Eastwood D.C."/>
            <person name="Martin F."/>
            <person name="Cullen D."/>
            <person name="Grigoriev I.V."/>
            <person name="Hibbett D.S."/>
        </authorList>
    </citation>
    <scope>NUCLEOTIDE SEQUENCE [LARGE SCALE GENOMIC DNA]</scope>
    <source>
        <strain evidence="4">HHB-11173 SS5</strain>
    </source>
</reference>
<evidence type="ECO:0000256" key="1">
    <source>
        <dbReference type="SAM" id="MobiDB-lite"/>
    </source>
</evidence>
<dbReference type="HOGENOM" id="CLU_166990_2_1_1"/>
<organism evidence="3 4">
    <name type="scientific">Punctularia strigosozonata (strain HHB-11173)</name>
    <name type="common">White-rot fungus</name>
    <dbReference type="NCBI Taxonomy" id="741275"/>
    <lineage>
        <taxon>Eukaryota</taxon>
        <taxon>Fungi</taxon>
        <taxon>Dikarya</taxon>
        <taxon>Basidiomycota</taxon>
        <taxon>Agaricomycotina</taxon>
        <taxon>Agaricomycetes</taxon>
        <taxon>Corticiales</taxon>
        <taxon>Punctulariaceae</taxon>
        <taxon>Punctularia</taxon>
    </lineage>
</organism>
<name>R7S325_PUNST</name>
<evidence type="ECO:0000313" key="3">
    <source>
        <dbReference type="EMBL" id="EIN04197.1"/>
    </source>
</evidence>
<accession>R7S325</accession>
<proteinExistence type="predicted"/>
<dbReference type="CDD" id="cd22903">
    <property type="entry name" value="NI9M"/>
    <property type="match status" value="1"/>
</dbReference>
<dbReference type="OrthoDB" id="2093409at2759"/>
<gene>
    <name evidence="3" type="ORF">PUNSTDRAFT_76833</name>
</gene>
<sequence>AHEYPVLFYSICLGSLGPIMVLTVPPIRRSLGWTPAPPIPTSYPLPDRPRRPVTGYDD</sequence>
<dbReference type="OMA" id="EKPAIFW"/>
<dbReference type="RefSeq" id="XP_007388668.1">
    <property type="nucleotide sequence ID" value="XM_007388606.1"/>
</dbReference>
<evidence type="ECO:0000256" key="2">
    <source>
        <dbReference type="SAM" id="Phobius"/>
    </source>
</evidence>
<dbReference type="GeneID" id="18885676"/>
<dbReference type="PANTHER" id="PTHR38488:SF1">
    <property type="entry name" value="OXIDOREDUCTASE 9.5 KDA SUBUNIT, PUTATIVE (AFU_ORTHOLOGUE AFUA_5G08980)-RELATED"/>
    <property type="match status" value="1"/>
</dbReference>
<feature type="transmembrane region" description="Helical" evidence="2">
    <location>
        <begin position="6"/>
        <end position="24"/>
    </location>
</feature>
<feature type="region of interest" description="Disordered" evidence="1">
    <location>
        <begin position="34"/>
        <end position="58"/>
    </location>
</feature>
<feature type="non-terminal residue" evidence="3">
    <location>
        <position position="1"/>
    </location>
</feature>
<dbReference type="InterPro" id="IPR039961">
    <property type="entry name" value="Nuo9.5"/>
</dbReference>
<dbReference type="Proteomes" id="UP000054196">
    <property type="component" value="Unassembled WGS sequence"/>
</dbReference>
<dbReference type="EMBL" id="JH687556">
    <property type="protein sequence ID" value="EIN04197.1"/>
    <property type="molecule type" value="Genomic_DNA"/>
</dbReference>
<keyword evidence="3" id="KW-0830">Ubiquinone</keyword>
<dbReference type="eggNOG" id="ENOG502S74C">
    <property type="taxonomic scope" value="Eukaryota"/>
</dbReference>
<evidence type="ECO:0000313" key="4">
    <source>
        <dbReference type="Proteomes" id="UP000054196"/>
    </source>
</evidence>
<dbReference type="PANTHER" id="PTHR38488">
    <property type="entry name" value="OXIDOREDUCTASE 9.5 KDA SUBUNIT, PUTATIVE (AFU_ORTHOLOGUE AFUA_5G08980)-RELATED"/>
    <property type="match status" value="1"/>
</dbReference>